<dbReference type="NCBIfam" id="TIGR02678">
    <property type="entry name" value="TIGR02678 family protein"/>
    <property type="match status" value="1"/>
</dbReference>
<keyword evidence="3" id="KW-1185">Reference proteome</keyword>
<feature type="region of interest" description="Disordered" evidence="1">
    <location>
        <begin position="1"/>
        <end position="23"/>
    </location>
</feature>
<protein>
    <submittedName>
        <fullName evidence="2">TIGR02678 family protein</fullName>
    </submittedName>
</protein>
<dbReference type="RefSeq" id="WP_310885068.1">
    <property type="nucleotide sequence ID" value="NZ_CP121646.1"/>
</dbReference>
<gene>
    <name evidence="2" type="ORF">QA636_33305</name>
</gene>
<dbReference type="Pfam" id="PF09661">
    <property type="entry name" value="DUF2398"/>
    <property type="match status" value="1"/>
</dbReference>
<dbReference type="EMBL" id="CP121646">
    <property type="protein sequence ID" value="WFU62337.1"/>
    <property type="molecule type" value="Genomic_DNA"/>
</dbReference>
<evidence type="ECO:0000256" key="1">
    <source>
        <dbReference type="SAM" id="MobiDB-lite"/>
    </source>
</evidence>
<dbReference type="InterPro" id="IPR013494">
    <property type="entry name" value="CHP02678"/>
</dbReference>
<sequence length="430" mass="48046">MSRAEDTRGSRNIGQEQRKHQREEFRTAVRALLMTPLMTPAHDEFPSVRRQADLLRAWFSRETGWPLHIEQEGARLYKRPAELSATTRGLPDYDRRRYVLLCLACAALERSESQITLRLLGERLLQLAAEPVLTSLGFAFTLGTQHERRELVAVCRTLLEIGVLQRVVGDEEAFVQTRGEQADALYDVQRRTLAGLLAAVRGPSTWRPEDAPETLEERLSALVDEHVADSDEGRRTALRHQLARRLLDDPVIYVETLDAEARAYFVNQRGAMAARLCEASALTAEHRAEGLALVDEICLLTDVAMPAEGTDAHATLLVAEYLASAIKRSDALAEANPHRIEFSEHEIVAFLRDAKIRYGRYWRKSAREAGAERELAGIAIERLEKLQLIVHGSEGIRPLPAIARFGLGEAEIRDPSDARRASIAEGMGPA</sequence>
<evidence type="ECO:0000313" key="2">
    <source>
        <dbReference type="EMBL" id="WFU62337.1"/>
    </source>
</evidence>
<dbReference type="Proteomes" id="UP001221546">
    <property type="component" value="Chromosome"/>
</dbReference>
<name>A0ABY8JEX1_9BRAD</name>
<accession>A0ABY8JEX1</accession>
<organism evidence="2 3">
    <name type="scientific">Bradyrhizobium brasilense</name>
    <dbReference type="NCBI Taxonomy" id="1419277"/>
    <lineage>
        <taxon>Bacteria</taxon>
        <taxon>Pseudomonadati</taxon>
        <taxon>Pseudomonadota</taxon>
        <taxon>Alphaproteobacteria</taxon>
        <taxon>Hyphomicrobiales</taxon>
        <taxon>Nitrobacteraceae</taxon>
        <taxon>Bradyrhizobium</taxon>
    </lineage>
</organism>
<proteinExistence type="predicted"/>
<evidence type="ECO:0000313" key="3">
    <source>
        <dbReference type="Proteomes" id="UP001221546"/>
    </source>
</evidence>
<reference evidence="2 3" key="1">
    <citation type="submission" date="2023-04" db="EMBL/GenBank/DDBJ databases">
        <title>Australian commercial rhizobial inoculants.</title>
        <authorList>
            <person name="Kohlmeier M.G."/>
            <person name="O'Hara G.W."/>
            <person name="Colombi E."/>
            <person name="Ramsay J.P."/>
            <person name="Terpolilli J."/>
        </authorList>
    </citation>
    <scope>NUCLEOTIDE SEQUENCE [LARGE SCALE GENOMIC DNA]</scope>
    <source>
        <strain evidence="2 3">CB627</strain>
    </source>
</reference>